<evidence type="ECO:0000313" key="9">
    <source>
        <dbReference type="Proteomes" id="UP001652621"/>
    </source>
</evidence>
<accession>A0A9J7CVU7</accession>
<dbReference type="Gene3D" id="3.50.50.60">
    <property type="entry name" value="FAD/NAD(P)-binding domain"/>
    <property type="match status" value="1"/>
</dbReference>
<evidence type="ECO:0000313" key="10">
    <source>
        <dbReference type="RefSeq" id="XP_005186033.2"/>
    </source>
</evidence>
<dbReference type="Pfam" id="PF05199">
    <property type="entry name" value="GMC_oxred_C"/>
    <property type="match status" value="1"/>
</dbReference>
<dbReference type="PANTHER" id="PTHR11552:SF147">
    <property type="entry name" value="CHOLINE DEHYDROGENASE, MITOCHONDRIAL"/>
    <property type="match status" value="1"/>
</dbReference>
<dbReference type="SUPFAM" id="SSF51905">
    <property type="entry name" value="FAD/NAD(P)-binding domain"/>
    <property type="match status" value="1"/>
</dbReference>
<evidence type="ECO:0000256" key="5">
    <source>
        <dbReference type="PIRSR" id="PIRSR000137-2"/>
    </source>
</evidence>
<evidence type="ECO:0000259" key="8">
    <source>
        <dbReference type="PROSITE" id="PS00624"/>
    </source>
</evidence>
<dbReference type="VEuPathDB" id="VectorBase:MDOMA2_012447"/>
<dbReference type="PROSITE" id="PS00623">
    <property type="entry name" value="GMC_OXRED_1"/>
    <property type="match status" value="1"/>
</dbReference>
<dbReference type="GeneID" id="101889541"/>
<dbReference type="eggNOG" id="KOG1238">
    <property type="taxonomic scope" value="Eukaryota"/>
</dbReference>
<evidence type="ECO:0000256" key="2">
    <source>
        <dbReference type="ARBA" id="ARBA00010790"/>
    </source>
</evidence>
<evidence type="ECO:0000256" key="6">
    <source>
        <dbReference type="RuleBase" id="RU003968"/>
    </source>
</evidence>
<evidence type="ECO:0000256" key="3">
    <source>
        <dbReference type="ARBA" id="ARBA00022630"/>
    </source>
</evidence>
<dbReference type="InterPro" id="IPR012132">
    <property type="entry name" value="GMC_OxRdtase"/>
</dbReference>
<keyword evidence="3 6" id="KW-0285">Flavoprotein</keyword>
<dbReference type="OrthoDB" id="269227at2759"/>
<dbReference type="RefSeq" id="XP_005186033.2">
    <property type="nucleotide sequence ID" value="XM_005185976.4"/>
</dbReference>
<dbReference type="InterPro" id="IPR036188">
    <property type="entry name" value="FAD/NAD-bd_sf"/>
</dbReference>
<feature type="domain" description="Glucose-methanol-choline oxidoreductase N-terminal" evidence="7">
    <location>
        <begin position="142"/>
        <end position="165"/>
    </location>
</feature>
<evidence type="ECO:0000256" key="1">
    <source>
        <dbReference type="ARBA" id="ARBA00001974"/>
    </source>
</evidence>
<organism evidence="9 10">
    <name type="scientific">Musca domestica</name>
    <name type="common">House fly</name>
    <dbReference type="NCBI Taxonomy" id="7370"/>
    <lineage>
        <taxon>Eukaryota</taxon>
        <taxon>Metazoa</taxon>
        <taxon>Ecdysozoa</taxon>
        <taxon>Arthropoda</taxon>
        <taxon>Hexapoda</taxon>
        <taxon>Insecta</taxon>
        <taxon>Pterygota</taxon>
        <taxon>Neoptera</taxon>
        <taxon>Endopterygota</taxon>
        <taxon>Diptera</taxon>
        <taxon>Brachycera</taxon>
        <taxon>Muscomorpha</taxon>
        <taxon>Muscoidea</taxon>
        <taxon>Muscidae</taxon>
        <taxon>Musca</taxon>
    </lineage>
</organism>
<feature type="binding site" evidence="5">
    <location>
        <position position="148"/>
    </location>
    <ligand>
        <name>FAD</name>
        <dbReference type="ChEBI" id="CHEBI:57692"/>
    </ligand>
</feature>
<dbReference type="InterPro" id="IPR000172">
    <property type="entry name" value="GMC_OxRdtase_N"/>
</dbReference>
<comment type="cofactor">
    <cofactor evidence="1 5">
        <name>FAD</name>
        <dbReference type="ChEBI" id="CHEBI:57692"/>
    </cofactor>
</comment>
<feature type="binding site" evidence="5">
    <location>
        <position position="277"/>
    </location>
    <ligand>
        <name>FAD</name>
        <dbReference type="ChEBI" id="CHEBI:57692"/>
    </ligand>
</feature>
<reference evidence="10" key="1">
    <citation type="submission" date="2025-08" db="UniProtKB">
        <authorList>
            <consortium name="RefSeq"/>
        </authorList>
    </citation>
    <scope>IDENTIFICATION</scope>
    <source>
        <strain evidence="10">Aabys</strain>
        <tissue evidence="10">Whole body</tissue>
    </source>
</reference>
<dbReference type="PIRSF" id="PIRSF000137">
    <property type="entry name" value="Alcohol_oxidase"/>
    <property type="match status" value="1"/>
</dbReference>
<dbReference type="Gene3D" id="3.30.560.10">
    <property type="entry name" value="Glucose Oxidase, domain 3"/>
    <property type="match status" value="1"/>
</dbReference>
<dbReference type="STRING" id="7370.A0A1I8MUI4"/>
<gene>
    <name evidence="10" type="primary">LOC101889541</name>
</gene>
<sequence>MLFASGTSACAGHHCSGSSVGAVNTLVSLLVEGILSAQCNISNRTLWPEDYAEQALNHGLAGYDFVVIGGGSAGSAVASRLSENSNWSVLLLEAGDDPPQESELPIFSSELLNSKAAYHYTVEANNVSCKAFKNNQCRWSRGNCLGGTGSINGMVYVEGTPENHDLWCSQGSKGWCYDELRQFYTKAKTPQGNSSHPLGYVVLNPANATDMEFVELVTSAWDELKQNRLTQFGDENYLHYNFANVTFANGHRWSTGKSYLGKVRQRPNLKVIKNARVTKLQFDKEHEKLLSVEFVVREKRTMKVQVNKEAILSAGALESPKLLMLSGIGPFSHLRRLNIPLRHNLPVGRNLQDHVVLNLYFKMPPSPSSSGSNDLDGIYEYLMHGTGPLASFATGQLTAYLKTDKNTTTTSKNMHSYLVAMKKGSFQQLELSAQVSGLKDELKDFLRQQLEQHDIFVLYILLAQPKSRGSIKLKTSSSKDPPIIDAGYLTQTEDKLILMSGIEYALNLLETSSFRERQIELLRIPLPECDGYQFKSLEYWYCFMEYFSSTGYHFAGTIKMGAKEDNITCVDPELRVKGVRNLRVADASIMPRVTSHNTNAPTIMIGEKAADMIWKQWA</sequence>
<dbReference type="VEuPathDB" id="VectorBase:MDOA008569"/>
<name>A0A9J7CVU7_MUSDO</name>
<dbReference type="PROSITE" id="PS00624">
    <property type="entry name" value="GMC_OXRED_2"/>
    <property type="match status" value="1"/>
</dbReference>
<protein>
    <submittedName>
        <fullName evidence="10">Glucose dehydrogenase [FAD, quinone]-like</fullName>
    </submittedName>
</protein>
<keyword evidence="4 5" id="KW-0274">FAD</keyword>
<dbReference type="Pfam" id="PF00732">
    <property type="entry name" value="GMC_oxred_N"/>
    <property type="match status" value="1"/>
</dbReference>
<proteinExistence type="inferred from homology"/>
<feature type="binding site" evidence="5">
    <location>
        <begin position="152"/>
        <end position="155"/>
    </location>
    <ligand>
        <name>FAD</name>
        <dbReference type="ChEBI" id="CHEBI:57692"/>
    </ligand>
</feature>
<evidence type="ECO:0000259" key="7">
    <source>
        <dbReference type="PROSITE" id="PS00623"/>
    </source>
</evidence>
<dbReference type="Proteomes" id="UP001652621">
    <property type="component" value="Unplaced"/>
</dbReference>
<dbReference type="InterPro" id="IPR007867">
    <property type="entry name" value="GMC_OxRtase_C"/>
</dbReference>
<dbReference type="PANTHER" id="PTHR11552">
    <property type="entry name" value="GLUCOSE-METHANOL-CHOLINE GMC OXIDOREDUCTASE"/>
    <property type="match status" value="1"/>
</dbReference>
<feature type="domain" description="Glucose-methanol-choline oxidoreductase N-terminal" evidence="8">
    <location>
        <begin position="315"/>
        <end position="329"/>
    </location>
</feature>
<evidence type="ECO:0000256" key="4">
    <source>
        <dbReference type="ARBA" id="ARBA00022827"/>
    </source>
</evidence>
<keyword evidence="9" id="KW-1185">Reference proteome</keyword>
<dbReference type="SUPFAM" id="SSF54373">
    <property type="entry name" value="FAD-linked reductases, C-terminal domain"/>
    <property type="match status" value="1"/>
</dbReference>
<comment type="similarity">
    <text evidence="2 6">Belongs to the GMC oxidoreductase family.</text>
</comment>